<dbReference type="InterPro" id="IPR011601">
    <property type="entry name" value="MurB_C"/>
</dbReference>
<dbReference type="Proteomes" id="UP000016511">
    <property type="component" value="Unassembled WGS sequence"/>
</dbReference>
<dbReference type="InterPro" id="IPR036318">
    <property type="entry name" value="FAD-bd_PCMH-like_sf"/>
</dbReference>
<evidence type="ECO:0000256" key="10">
    <source>
        <dbReference type="ARBA" id="ARBA00022960"/>
    </source>
</evidence>
<proteinExistence type="inferred from homology"/>
<keyword evidence="19" id="KW-1185">Reference proteome</keyword>
<dbReference type="GO" id="GO:0008360">
    <property type="term" value="P:regulation of cell shape"/>
    <property type="evidence" value="ECO:0007669"/>
    <property type="project" value="UniProtKB-KW"/>
</dbReference>
<dbReference type="SUPFAM" id="SSF56176">
    <property type="entry name" value="FAD-binding/transporter-associated domain-like"/>
    <property type="match status" value="1"/>
</dbReference>
<protein>
    <recommendedName>
        <fullName evidence="16">UDP-N-acetylenolpyruvoylglucosamine reductase</fullName>
        <ecNumber evidence="16">1.3.1.98</ecNumber>
    </recommendedName>
    <alternativeName>
        <fullName evidence="16">UDP-N-acetylmuramate dehydrogenase</fullName>
    </alternativeName>
</protein>
<keyword evidence="5 16" id="KW-0963">Cytoplasm</keyword>
<evidence type="ECO:0000256" key="6">
    <source>
        <dbReference type="ARBA" id="ARBA00022618"/>
    </source>
</evidence>
<dbReference type="InterPro" id="IPR016169">
    <property type="entry name" value="FAD-bd_PCMH_sub2"/>
</dbReference>
<dbReference type="GO" id="GO:0071555">
    <property type="term" value="P:cell wall organization"/>
    <property type="evidence" value="ECO:0007669"/>
    <property type="project" value="UniProtKB-KW"/>
</dbReference>
<keyword evidence="12 16" id="KW-0560">Oxidoreductase</keyword>
<feature type="domain" description="FAD-binding PCMH-type" evidence="17">
    <location>
        <begin position="59"/>
        <end position="225"/>
    </location>
</feature>
<dbReference type="InterPro" id="IPR016166">
    <property type="entry name" value="FAD-bd_PCMH"/>
</dbReference>
<keyword evidence="7 16" id="KW-0285">Flavoprotein</keyword>
<evidence type="ECO:0000313" key="19">
    <source>
        <dbReference type="Proteomes" id="UP000016511"/>
    </source>
</evidence>
<dbReference type="Pfam" id="PF02873">
    <property type="entry name" value="MurB_C"/>
    <property type="match status" value="1"/>
</dbReference>
<comment type="cofactor">
    <cofactor evidence="1 16">
        <name>FAD</name>
        <dbReference type="ChEBI" id="CHEBI:57692"/>
    </cofactor>
</comment>
<keyword evidence="11 16" id="KW-0573">Peptidoglycan synthesis</keyword>
<evidence type="ECO:0000256" key="4">
    <source>
        <dbReference type="ARBA" id="ARBA00004752"/>
    </source>
</evidence>
<comment type="caution">
    <text evidence="18">The sequence shown here is derived from an EMBL/GenBank/DDBJ whole genome shotgun (WGS) entry which is preliminary data.</text>
</comment>
<dbReference type="AlphaFoldDB" id="U1WW42"/>
<dbReference type="InterPro" id="IPR006094">
    <property type="entry name" value="Oxid_FAD_bind_N"/>
</dbReference>
<dbReference type="PATRIC" id="fig|649747.3.peg.4515"/>
<evidence type="ECO:0000256" key="7">
    <source>
        <dbReference type="ARBA" id="ARBA00022630"/>
    </source>
</evidence>
<dbReference type="EMBL" id="AWSJ01000305">
    <property type="protein sequence ID" value="ERI06895.1"/>
    <property type="molecule type" value="Genomic_DNA"/>
</dbReference>
<dbReference type="NCBIfam" id="TIGR00179">
    <property type="entry name" value="murB"/>
    <property type="match status" value="1"/>
</dbReference>
<evidence type="ECO:0000256" key="1">
    <source>
        <dbReference type="ARBA" id="ARBA00001974"/>
    </source>
</evidence>
<evidence type="ECO:0000259" key="17">
    <source>
        <dbReference type="PROSITE" id="PS51387"/>
    </source>
</evidence>
<dbReference type="Pfam" id="PF01565">
    <property type="entry name" value="FAD_binding_4"/>
    <property type="match status" value="1"/>
</dbReference>
<dbReference type="Gene3D" id="3.30.465.10">
    <property type="match status" value="1"/>
</dbReference>
<dbReference type="HAMAP" id="MF_00037">
    <property type="entry name" value="MurB"/>
    <property type="match status" value="1"/>
</dbReference>
<dbReference type="eggNOG" id="COG0812">
    <property type="taxonomic scope" value="Bacteria"/>
</dbReference>
<evidence type="ECO:0000256" key="3">
    <source>
        <dbReference type="ARBA" id="ARBA00004496"/>
    </source>
</evidence>
<evidence type="ECO:0000256" key="8">
    <source>
        <dbReference type="ARBA" id="ARBA00022827"/>
    </source>
</evidence>
<comment type="function">
    <text evidence="2 16">Cell wall formation.</text>
</comment>
<keyword evidence="10 16" id="KW-0133">Cell shape</keyword>
<sequence length="331" mass="36191">MGGASIHYPRRVTHRALHTRQGFIEEVLYMQKLITELKEANIGTVLINEPLANHTTWKIGGPADILVEPTNKMALAHSMKLVHKYNVPWQVLGRGSNMLVRDKGIRGVVFKLAEGFDHLTFNGEEVEVGAGYSFIRLAVMAGKEGLTGLEFAGGIPGTVGGAVYMNAGAHSSDVSRILKSAEVLLENGELVWLSPEELGFSYRTSVLQKERRGVVVSAVFRLQYGDRKTIAGHMAAYKDRRRQTQPLSMPCAGSVFRNPPGDHAGRLIESAGLKGLTIGGAQVSEKHANFIVNRGNATAQDVLDLMERVIEIIDERYQVRLVPEVLVVGEG</sequence>
<dbReference type="InterPro" id="IPR003170">
    <property type="entry name" value="MurB"/>
</dbReference>
<evidence type="ECO:0000256" key="13">
    <source>
        <dbReference type="ARBA" id="ARBA00023306"/>
    </source>
</evidence>
<dbReference type="EC" id="1.3.1.98" evidence="16"/>
<keyword evidence="13 16" id="KW-0131">Cell cycle</keyword>
<feature type="active site" evidence="16">
    <location>
        <position position="324"/>
    </location>
</feature>
<dbReference type="GO" id="GO:0008762">
    <property type="term" value="F:UDP-N-acetylmuramate dehydrogenase activity"/>
    <property type="evidence" value="ECO:0007669"/>
    <property type="project" value="UniProtKB-UniRule"/>
</dbReference>
<organism evidence="18 19">
    <name type="scientific">Aneurinibacillus aneurinilyticus ATCC 12856</name>
    <dbReference type="NCBI Taxonomy" id="649747"/>
    <lineage>
        <taxon>Bacteria</taxon>
        <taxon>Bacillati</taxon>
        <taxon>Bacillota</taxon>
        <taxon>Bacilli</taxon>
        <taxon>Bacillales</taxon>
        <taxon>Paenibacillaceae</taxon>
        <taxon>Aneurinibacillus group</taxon>
        <taxon>Aneurinibacillus</taxon>
    </lineage>
</organism>
<name>U1WW42_ANEAE</name>
<dbReference type="UniPathway" id="UPA00219"/>
<comment type="catalytic activity">
    <reaction evidence="15 16">
        <text>UDP-N-acetyl-alpha-D-muramate + NADP(+) = UDP-N-acetyl-3-O-(1-carboxyvinyl)-alpha-D-glucosamine + NADPH + H(+)</text>
        <dbReference type="Rhea" id="RHEA:12248"/>
        <dbReference type="ChEBI" id="CHEBI:15378"/>
        <dbReference type="ChEBI" id="CHEBI:57783"/>
        <dbReference type="ChEBI" id="CHEBI:58349"/>
        <dbReference type="ChEBI" id="CHEBI:68483"/>
        <dbReference type="ChEBI" id="CHEBI:70757"/>
        <dbReference type="EC" id="1.3.1.98"/>
    </reaction>
</comment>
<dbReference type="Gene3D" id="3.90.78.10">
    <property type="entry name" value="UDP-N-acetylenolpyruvoylglucosamine reductase, C-terminal domain"/>
    <property type="match status" value="1"/>
</dbReference>
<gene>
    <name evidence="16" type="primary">murB</name>
    <name evidence="18" type="ORF">HMPREF0083_05017</name>
</gene>
<keyword evidence="8 16" id="KW-0274">FAD</keyword>
<dbReference type="InterPro" id="IPR016167">
    <property type="entry name" value="FAD-bd_PCMH_sub1"/>
</dbReference>
<keyword evidence="14 16" id="KW-0961">Cell wall biogenesis/degradation</keyword>
<evidence type="ECO:0000256" key="11">
    <source>
        <dbReference type="ARBA" id="ARBA00022984"/>
    </source>
</evidence>
<evidence type="ECO:0000256" key="5">
    <source>
        <dbReference type="ARBA" id="ARBA00022490"/>
    </source>
</evidence>
<evidence type="ECO:0000256" key="12">
    <source>
        <dbReference type="ARBA" id="ARBA00023002"/>
    </source>
</evidence>
<accession>U1WW42</accession>
<feature type="active site" description="Proton donor" evidence="16">
    <location>
        <position position="254"/>
    </location>
</feature>
<dbReference type="PANTHER" id="PTHR21071">
    <property type="entry name" value="UDP-N-ACETYLENOLPYRUVOYLGLUCOSAMINE REDUCTASE"/>
    <property type="match status" value="1"/>
</dbReference>
<dbReference type="GO" id="GO:0009252">
    <property type="term" value="P:peptidoglycan biosynthetic process"/>
    <property type="evidence" value="ECO:0007669"/>
    <property type="project" value="UniProtKB-UniRule"/>
</dbReference>
<evidence type="ECO:0000256" key="2">
    <source>
        <dbReference type="ARBA" id="ARBA00003921"/>
    </source>
</evidence>
<evidence type="ECO:0000313" key="18">
    <source>
        <dbReference type="EMBL" id="ERI06895.1"/>
    </source>
</evidence>
<dbReference type="SUPFAM" id="SSF56194">
    <property type="entry name" value="Uridine diphospho-N-Acetylenolpyruvylglucosamine reductase, MurB, C-terminal domain"/>
    <property type="match status" value="1"/>
</dbReference>
<dbReference type="InterPro" id="IPR036635">
    <property type="entry name" value="MurB_C_sf"/>
</dbReference>
<dbReference type="PANTHER" id="PTHR21071:SF5">
    <property type="entry name" value="UDP-N-ACETYLENOLPYRUVOYLGLUCOSAMINE REDUCTASE"/>
    <property type="match status" value="1"/>
</dbReference>
<evidence type="ECO:0000256" key="14">
    <source>
        <dbReference type="ARBA" id="ARBA00023316"/>
    </source>
</evidence>
<comment type="subcellular location">
    <subcellularLocation>
        <location evidence="3 16">Cytoplasm</location>
    </subcellularLocation>
</comment>
<dbReference type="GO" id="GO:0005829">
    <property type="term" value="C:cytosol"/>
    <property type="evidence" value="ECO:0007669"/>
    <property type="project" value="TreeGrafter"/>
</dbReference>
<keyword evidence="9 16" id="KW-0521">NADP</keyword>
<comment type="similarity">
    <text evidence="16">Belongs to the MurB family.</text>
</comment>
<dbReference type="GO" id="GO:0071949">
    <property type="term" value="F:FAD binding"/>
    <property type="evidence" value="ECO:0007669"/>
    <property type="project" value="InterPro"/>
</dbReference>
<dbReference type="STRING" id="649747.HMPREF0083_05017"/>
<dbReference type="PROSITE" id="PS51387">
    <property type="entry name" value="FAD_PCMH"/>
    <property type="match status" value="1"/>
</dbReference>
<dbReference type="Gene3D" id="3.30.43.10">
    <property type="entry name" value="Uridine Diphospho-n-acetylenolpyruvylglucosamine Reductase, domain 2"/>
    <property type="match status" value="1"/>
</dbReference>
<evidence type="ECO:0000256" key="15">
    <source>
        <dbReference type="ARBA" id="ARBA00048914"/>
    </source>
</evidence>
<feature type="active site" evidence="16">
    <location>
        <position position="203"/>
    </location>
</feature>
<comment type="pathway">
    <text evidence="4 16">Cell wall biogenesis; peptidoglycan biosynthesis.</text>
</comment>
<keyword evidence="6 16" id="KW-0132">Cell division</keyword>
<evidence type="ECO:0000256" key="9">
    <source>
        <dbReference type="ARBA" id="ARBA00022857"/>
    </source>
</evidence>
<dbReference type="NCBIfam" id="NF010480">
    <property type="entry name" value="PRK13905.1"/>
    <property type="match status" value="1"/>
</dbReference>
<dbReference type="HOGENOM" id="CLU_035304_1_1_9"/>
<dbReference type="GO" id="GO:0051301">
    <property type="term" value="P:cell division"/>
    <property type="evidence" value="ECO:0007669"/>
    <property type="project" value="UniProtKB-KW"/>
</dbReference>
<reference evidence="18 19" key="1">
    <citation type="submission" date="2013-08" db="EMBL/GenBank/DDBJ databases">
        <authorList>
            <person name="Weinstock G."/>
            <person name="Sodergren E."/>
            <person name="Wylie T."/>
            <person name="Fulton L."/>
            <person name="Fulton R."/>
            <person name="Fronick C."/>
            <person name="O'Laughlin M."/>
            <person name="Godfrey J."/>
            <person name="Miner T."/>
            <person name="Herter B."/>
            <person name="Appelbaum E."/>
            <person name="Cordes M."/>
            <person name="Lek S."/>
            <person name="Wollam A."/>
            <person name="Pepin K.H."/>
            <person name="Palsikar V.B."/>
            <person name="Mitreva M."/>
            <person name="Wilson R.K."/>
        </authorList>
    </citation>
    <scope>NUCLEOTIDE SEQUENCE [LARGE SCALE GENOMIC DNA]</scope>
    <source>
        <strain evidence="18 19">ATCC 12856</strain>
    </source>
</reference>
<evidence type="ECO:0000256" key="16">
    <source>
        <dbReference type="HAMAP-Rule" id="MF_00037"/>
    </source>
</evidence>